<dbReference type="SUPFAM" id="SSF56601">
    <property type="entry name" value="beta-lactamase/transpeptidase-like"/>
    <property type="match status" value="1"/>
</dbReference>
<gene>
    <name evidence="15" type="primary">pbpC</name>
    <name evidence="15" type="ORF">FO442_08925</name>
</gene>
<evidence type="ECO:0000256" key="4">
    <source>
        <dbReference type="ARBA" id="ARBA00022645"/>
    </source>
</evidence>
<dbReference type="Pfam" id="PF00912">
    <property type="entry name" value="Transgly"/>
    <property type="match status" value="1"/>
</dbReference>
<evidence type="ECO:0000256" key="2">
    <source>
        <dbReference type="ARBA" id="ARBA00007090"/>
    </source>
</evidence>
<dbReference type="SUPFAM" id="SSF53955">
    <property type="entry name" value="Lysozyme-like"/>
    <property type="match status" value="1"/>
</dbReference>
<dbReference type="GO" id="GO:0008955">
    <property type="term" value="F:peptidoglycan glycosyltransferase activity"/>
    <property type="evidence" value="ECO:0007669"/>
    <property type="project" value="UniProtKB-EC"/>
</dbReference>
<evidence type="ECO:0000256" key="7">
    <source>
        <dbReference type="ARBA" id="ARBA00022679"/>
    </source>
</evidence>
<dbReference type="EMBL" id="VLPL01000003">
    <property type="protein sequence ID" value="TSJ45859.1"/>
    <property type="molecule type" value="Genomic_DNA"/>
</dbReference>
<reference evidence="15 16" key="1">
    <citation type="submission" date="2019-07" db="EMBL/GenBank/DDBJ databases">
        <authorList>
            <person name="Huq M.A."/>
        </authorList>
    </citation>
    <scope>NUCLEOTIDE SEQUENCE [LARGE SCALE GENOMIC DNA]</scope>
    <source>
        <strain evidence="15 16">MAH-3</strain>
    </source>
</reference>
<dbReference type="InterPro" id="IPR012338">
    <property type="entry name" value="Beta-lactam/transpept-like"/>
</dbReference>
<dbReference type="InterPro" id="IPR009647">
    <property type="entry name" value="PBP_C"/>
</dbReference>
<evidence type="ECO:0000259" key="14">
    <source>
        <dbReference type="Pfam" id="PF06832"/>
    </source>
</evidence>
<keyword evidence="6" id="KW-0328">Glycosyltransferase</keyword>
<evidence type="ECO:0000259" key="13">
    <source>
        <dbReference type="Pfam" id="PF00912"/>
    </source>
</evidence>
<dbReference type="InterPro" id="IPR011815">
    <property type="entry name" value="PBP_1c"/>
</dbReference>
<dbReference type="InterPro" id="IPR050396">
    <property type="entry name" value="Glycosyltr_51/Transpeptidase"/>
</dbReference>
<protein>
    <recommendedName>
        <fullName evidence="10">peptidoglycan glycosyltransferase</fullName>
        <ecNumber evidence="10">2.4.99.28</ecNumber>
    </recommendedName>
</protein>
<organism evidence="15 16">
    <name type="scientific">Fluviicola chungangensis</name>
    <dbReference type="NCBI Taxonomy" id="2597671"/>
    <lineage>
        <taxon>Bacteria</taxon>
        <taxon>Pseudomonadati</taxon>
        <taxon>Bacteroidota</taxon>
        <taxon>Flavobacteriia</taxon>
        <taxon>Flavobacteriales</taxon>
        <taxon>Crocinitomicaceae</taxon>
        <taxon>Fluviicola</taxon>
    </lineage>
</organism>
<dbReference type="Pfam" id="PF06832">
    <property type="entry name" value="BiPBP_C"/>
    <property type="match status" value="1"/>
</dbReference>
<dbReference type="PANTHER" id="PTHR32282">
    <property type="entry name" value="BINDING PROTEIN TRANSPEPTIDASE, PUTATIVE-RELATED"/>
    <property type="match status" value="1"/>
</dbReference>
<evidence type="ECO:0000256" key="5">
    <source>
        <dbReference type="ARBA" id="ARBA00022670"/>
    </source>
</evidence>
<evidence type="ECO:0000313" key="16">
    <source>
        <dbReference type="Proteomes" id="UP000316008"/>
    </source>
</evidence>
<comment type="similarity">
    <text evidence="3">In the N-terminal section; belongs to the glycosyltransferase 51 family.</text>
</comment>
<dbReference type="GO" id="GO:0006508">
    <property type="term" value="P:proteolysis"/>
    <property type="evidence" value="ECO:0007669"/>
    <property type="project" value="UniProtKB-KW"/>
</dbReference>
<comment type="catalytic activity">
    <reaction evidence="11">
        <text>[GlcNAc-(1-&gt;4)-Mur2Ac(oyl-L-Ala-gamma-D-Glu-L-Lys-D-Ala-D-Ala)](n)-di-trans,octa-cis-undecaprenyl diphosphate + beta-D-GlcNAc-(1-&gt;4)-Mur2Ac(oyl-L-Ala-gamma-D-Glu-L-Lys-D-Ala-D-Ala)-di-trans,octa-cis-undecaprenyl diphosphate = [GlcNAc-(1-&gt;4)-Mur2Ac(oyl-L-Ala-gamma-D-Glu-L-Lys-D-Ala-D-Ala)](n+1)-di-trans,octa-cis-undecaprenyl diphosphate + di-trans,octa-cis-undecaprenyl diphosphate + H(+)</text>
        <dbReference type="Rhea" id="RHEA:23708"/>
        <dbReference type="Rhea" id="RHEA-COMP:9602"/>
        <dbReference type="Rhea" id="RHEA-COMP:9603"/>
        <dbReference type="ChEBI" id="CHEBI:15378"/>
        <dbReference type="ChEBI" id="CHEBI:58405"/>
        <dbReference type="ChEBI" id="CHEBI:60033"/>
        <dbReference type="ChEBI" id="CHEBI:78435"/>
        <dbReference type="EC" id="2.4.99.28"/>
    </reaction>
</comment>
<dbReference type="GO" id="GO:0008658">
    <property type="term" value="F:penicillin binding"/>
    <property type="evidence" value="ECO:0007669"/>
    <property type="project" value="InterPro"/>
</dbReference>
<dbReference type="GO" id="GO:0030288">
    <property type="term" value="C:outer membrane-bounded periplasmic space"/>
    <property type="evidence" value="ECO:0007669"/>
    <property type="project" value="TreeGrafter"/>
</dbReference>
<dbReference type="Proteomes" id="UP000316008">
    <property type="component" value="Unassembled WGS sequence"/>
</dbReference>
<dbReference type="InterPro" id="IPR001460">
    <property type="entry name" value="PCN-bd_Tpept"/>
</dbReference>
<evidence type="ECO:0000259" key="12">
    <source>
        <dbReference type="Pfam" id="PF00905"/>
    </source>
</evidence>
<dbReference type="InterPro" id="IPR001264">
    <property type="entry name" value="Glyco_trans_51"/>
</dbReference>
<keyword evidence="9" id="KW-0511">Multifunctional enzyme</keyword>
<accession>A0A556N1F8</accession>
<comment type="similarity">
    <text evidence="2">In the C-terminal section; belongs to the transpeptidase family.</text>
</comment>
<dbReference type="GO" id="GO:0009252">
    <property type="term" value="P:peptidoglycan biosynthetic process"/>
    <property type="evidence" value="ECO:0007669"/>
    <property type="project" value="InterPro"/>
</dbReference>
<dbReference type="EC" id="2.4.99.28" evidence="10"/>
<dbReference type="InterPro" id="IPR036950">
    <property type="entry name" value="PBP_transglycosylase"/>
</dbReference>
<evidence type="ECO:0000256" key="9">
    <source>
        <dbReference type="ARBA" id="ARBA00023268"/>
    </source>
</evidence>
<dbReference type="PANTHER" id="PTHR32282:SF15">
    <property type="entry name" value="PENICILLIN-BINDING PROTEIN 1C"/>
    <property type="match status" value="1"/>
</dbReference>
<evidence type="ECO:0000256" key="1">
    <source>
        <dbReference type="ARBA" id="ARBA00004752"/>
    </source>
</evidence>
<comment type="pathway">
    <text evidence="1">Cell wall biogenesis; peptidoglycan biosynthesis.</text>
</comment>
<evidence type="ECO:0000256" key="10">
    <source>
        <dbReference type="ARBA" id="ARBA00044770"/>
    </source>
</evidence>
<dbReference type="Gene3D" id="1.10.3810.10">
    <property type="entry name" value="Biosynthetic peptidoglycan transglycosylase-like"/>
    <property type="match status" value="1"/>
</dbReference>
<dbReference type="NCBIfam" id="TIGR02073">
    <property type="entry name" value="PBP_1c"/>
    <property type="match status" value="1"/>
</dbReference>
<comment type="caution">
    <text evidence="15">The sequence shown here is derived from an EMBL/GenBank/DDBJ whole genome shotgun (WGS) entry which is preliminary data.</text>
</comment>
<proteinExistence type="inferred from homology"/>
<keyword evidence="7" id="KW-0808">Transferase</keyword>
<dbReference type="OrthoDB" id="9766909at2"/>
<keyword evidence="4" id="KW-0121">Carboxypeptidase</keyword>
<evidence type="ECO:0000256" key="3">
    <source>
        <dbReference type="ARBA" id="ARBA00007739"/>
    </source>
</evidence>
<dbReference type="Pfam" id="PF00905">
    <property type="entry name" value="Transpeptidase"/>
    <property type="match status" value="1"/>
</dbReference>
<dbReference type="GO" id="GO:0004180">
    <property type="term" value="F:carboxypeptidase activity"/>
    <property type="evidence" value="ECO:0007669"/>
    <property type="project" value="UniProtKB-KW"/>
</dbReference>
<feature type="domain" description="Glycosyl transferase family 51" evidence="13">
    <location>
        <begin position="93"/>
        <end position="256"/>
    </location>
</feature>
<dbReference type="InterPro" id="IPR023346">
    <property type="entry name" value="Lysozyme-like_dom_sf"/>
</dbReference>
<dbReference type="Gene3D" id="3.40.710.10">
    <property type="entry name" value="DD-peptidase/beta-lactamase superfamily"/>
    <property type="match status" value="1"/>
</dbReference>
<evidence type="ECO:0000256" key="8">
    <source>
        <dbReference type="ARBA" id="ARBA00022801"/>
    </source>
</evidence>
<keyword evidence="8" id="KW-0378">Hydrolase</keyword>
<dbReference type="AlphaFoldDB" id="A0A556N1F8"/>
<keyword evidence="16" id="KW-1185">Reference proteome</keyword>
<feature type="domain" description="Penicillin-binding C-terminal" evidence="14">
    <location>
        <begin position="714"/>
        <end position="794"/>
    </location>
</feature>
<evidence type="ECO:0000256" key="6">
    <source>
        <dbReference type="ARBA" id="ARBA00022676"/>
    </source>
</evidence>
<evidence type="ECO:0000313" key="15">
    <source>
        <dbReference type="EMBL" id="TSJ45859.1"/>
    </source>
</evidence>
<keyword evidence="5" id="KW-0645">Protease</keyword>
<feature type="domain" description="Penicillin-binding protein transpeptidase" evidence="12">
    <location>
        <begin position="336"/>
        <end position="586"/>
    </location>
</feature>
<evidence type="ECO:0000256" key="11">
    <source>
        <dbReference type="ARBA" id="ARBA00049902"/>
    </source>
</evidence>
<name>A0A556N1F8_9FLAO</name>
<sequence>MHFSAIVSRIINIPKSIFSDHLLSVKKRMKERLFWLREQYRWKKRAIKRVLFYSFLIWYIQALPSELFNDPYSTVLVGKNGKLLGAHIAKDGQWRFPPSNRTPHKMAVCLVTFEDKNFYYHAGASIKGICRAFYQNMTRGKIVSGGSTITQQVVRLMRKNPSRTYSEKVYEIILATRLEFSYSKEEILNLYTANAPFGNNVVGIDAASWRYFGRAPENLSWAESATLAVLPNAPGLIYPGKNHQSLLRKRNRLLKMLYEQGEIDKLNYHLALEEPLPDKPLPLPQEAPHLLQRCIMHCQKGQLIRSTIREEVQTMVNNETEQYALRMNEYGVFNAAVLITSVETGEVIAYKGNLNRADGDHAYDVDCIQAPRSTGSILKPLLYAKSMESGLITPKQLLCDFPSRFGTFAPNNFNRQFSGALPANKALSKSLNIPMVFLLREYGQAKFHNDLKHFGFRNMNKNSGHYGLSLILGGAEASVWEINACYNSMAQQLQNPDPSKIHYVGKSEDAPKLHLDKACIYTTFDALIDVNRPDEENNWRAFESSQKISWKTGTSFGFRDAWAVGVTPKYVVSVWVGNADGEGRPGLTGVKAAAPLLFSIFRNLESPRKWFSRPLNKMTRTEICNESGQISNRHCEHTHYEYVPSTCLISKNCSYHQLVHVNREGTFRVNADCEESSNMKHKSWFILPPSMEKYYVQQNPGYHPVPPFDPKCTSNKPENIMSFIYPKRQTKIYIPRELNGLRGKVIFEVAHTRQNSTLYWHIDEEFVGTTSDIHQISVQPEKGKHRVTVVDETGVLLSELFEVL</sequence>